<dbReference type="AlphaFoldDB" id="A0A815BKE3"/>
<dbReference type="Proteomes" id="UP000663832">
    <property type="component" value="Unassembled WGS sequence"/>
</dbReference>
<gene>
    <name evidence="2" type="ORF">QVE165_LOCUS29637</name>
</gene>
<dbReference type="InterPro" id="IPR006597">
    <property type="entry name" value="Sel1-like"/>
</dbReference>
<dbReference type="Gene3D" id="1.25.40.10">
    <property type="entry name" value="Tetratricopeptide repeat domain"/>
    <property type="match status" value="1"/>
</dbReference>
<dbReference type="OrthoDB" id="2384430at2759"/>
<keyword evidence="1" id="KW-1133">Transmembrane helix</keyword>
<dbReference type="PANTHER" id="PTHR45011">
    <property type="entry name" value="DAP3-BINDING CELL DEATH ENHANCER 1"/>
    <property type="match status" value="1"/>
</dbReference>
<dbReference type="InterPro" id="IPR011990">
    <property type="entry name" value="TPR-like_helical_dom_sf"/>
</dbReference>
<sequence>MMATAEEEIRRRLLDVAPEPNESLPFHGRVRLARRKKPDPWYIKAAEGLLLCLALGLLYATYYHFEHVHFHVNRFYANLGYKEAQHNLGHGYMHGVGADHHPENAVYWLKQASDQGHAKAQYNLAISHLRGFKTGLQPGEARKLIEKAAEAGVPEAMKTLETICAQGGCET</sequence>
<proteinExistence type="predicted"/>
<dbReference type="Pfam" id="PF08238">
    <property type="entry name" value="Sel1"/>
    <property type="match status" value="2"/>
</dbReference>
<keyword evidence="1" id="KW-0472">Membrane</keyword>
<feature type="transmembrane region" description="Helical" evidence="1">
    <location>
        <begin position="41"/>
        <end position="65"/>
    </location>
</feature>
<evidence type="ECO:0000256" key="1">
    <source>
        <dbReference type="SAM" id="Phobius"/>
    </source>
</evidence>
<keyword evidence="3" id="KW-1185">Reference proteome</keyword>
<name>A0A815BKE3_9BILA</name>
<dbReference type="EMBL" id="CAJNOM010000239">
    <property type="protein sequence ID" value="CAF1271804.1"/>
    <property type="molecule type" value="Genomic_DNA"/>
</dbReference>
<accession>A0A815BKE3</accession>
<protein>
    <recommendedName>
        <fullName evidence="4">Sel1 repeat family protein</fullName>
    </recommendedName>
</protein>
<comment type="caution">
    <text evidence="2">The sequence shown here is derived from an EMBL/GenBank/DDBJ whole genome shotgun (WGS) entry which is preliminary data.</text>
</comment>
<evidence type="ECO:0000313" key="2">
    <source>
        <dbReference type="EMBL" id="CAF1271804.1"/>
    </source>
</evidence>
<organism evidence="2 3">
    <name type="scientific">Adineta steineri</name>
    <dbReference type="NCBI Taxonomy" id="433720"/>
    <lineage>
        <taxon>Eukaryota</taxon>
        <taxon>Metazoa</taxon>
        <taxon>Spiralia</taxon>
        <taxon>Gnathifera</taxon>
        <taxon>Rotifera</taxon>
        <taxon>Eurotatoria</taxon>
        <taxon>Bdelloidea</taxon>
        <taxon>Adinetida</taxon>
        <taxon>Adinetidae</taxon>
        <taxon>Adineta</taxon>
    </lineage>
</organism>
<dbReference type="PANTHER" id="PTHR45011:SF1">
    <property type="entry name" value="DAP3-BINDING CELL DEATH ENHANCER 1"/>
    <property type="match status" value="1"/>
</dbReference>
<keyword evidence="1" id="KW-0812">Transmembrane</keyword>
<evidence type="ECO:0008006" key="4">
    <source>
        <dbReference type="Google" id="ProtNLM"/>
    </source>
</evidence>
<dbReference type="SUPFAM" id="SSF81901">
    <property type="entry name" value="HCP-like"/>
    <property type="match status" value="1"/>
</dbReference>
<dbReference type="SMART" id="SM00671">
    <property type="entry name" value="SEL1"/>
    <property type="match status" value="2"/>
</dbReference>
<evidence type="ECO:0000313" key="3">
    <source>
        <dbReference type="Proteomes" id="UP000663832"/>
    </source>
</evidence>
<dbReference type="InterPro" id="IPR052748">
    <property type="entry name" value="ISR_Activator"/>
</dbReference>
<reference evidence="2" key="1">
    <citation type="submission" date="2021-02" db="EMBL/GenBank/DDBJ databases">
        <authorList>
            <person name="Nowell W R."/>
        </authorList>
    </citation>
    <scope>NUCLEOTIDE SEQUENCE</scope>
</reference>